<dbReference type="RefSeq" id="WP_183279080.1">
    <property type="nucleotide sequence ID" value="NZ_BLZR01000001.1"/>
</dbReference>
<evidence type="ECO:0000313" key="1">
    <source>
        <dbReference type="EMBL" id="GFP77715.1"/>
    </source>
</evidence>
<organism evidence="1 2">
    <name type="scientific">Clostridium fungisolvens</name>
    <dbReference type="NCBI Taxonomy" id="1604897"/>
    <lineage>
        <taxon>Bacteria</taxon>
        <taxon>Bacillati</taxon>
        <taxon>Bacillota</taxon>
        <taxon>Clostridia</taxon>
        <taxon>Eubacteriales</taxon>
        <taxon>Clostridiaceae</taxon>
        <taxon>Clostridium</taxon>
    </lineage>
</organism>
<dbReference type="EMBL" id="BLZR01000001">
    <property type="protein sequence ID" value="GFP77715.1"/>
    <property type="molecule type" value="Genomic_DNA"/>
</dbReference>
<reference evidence="1 2" key="1">
    <citation type="submission" date="2020-07" db="EMBL/GenBank/DDBJ databases">
        <title>A new beta-1,3-glucan-decomposing anaerobic bacterium isolated from anoxic soil subjected to biological soil disinfestation.</title>
        <authorList>
            <person name="Ueki A."/>
            <person name="Tonouchi A."/>
        </authorList>
    </citation>
    <scope>NUCLEOTIDE SEQUENCE [LARGE SCALE GENOMIC DNA]</scope>
    <source>
        <strain evidence="1 2">TW1</strain>
    </source>
</reference>
<gene>
    <name evidence="1" type="ORF">bsdtw1_03884</name>
</gene>
<proteinExistence type="predicted"/>
<evidence type="ECO:0000313" key="2">
    <source>
        <dbReference type="Proteomes" id="UP000580568"/>
    </source>
</evidence>
<dbReference type="AlphaFoldDB" id="A0A6V8SMC4"/>
<keyword evidence="2" id="KW-1185">Reference proteome</keyword>
<accession>A0A6V8SMC4</accession>
<sequence>MWLFKYLFSKKYRERYYNNLIANITNTECNLEEDDKLYIEMNIPHKDIVVNKEHTS</sequence>
<dbReference type="Proteomes" id="UP000580568">
    <property type="component" value="Unassembled WGS sequence"/>
</dbReference>
<protein>
    <submittedName>
        <fullName evidence="1">Uncharacterized protein</fullName>
    </submittedName>
</protein>
<comment type="caution">
    <text evidence="1">The sequence shown here is derived from an EMBL/GenBank/DDBJ whole genome shotgun (WGS) entry which is preliminary data.</text>
</comment>
<name>A0A6V8SMC4_9CLOT</name>